<dbReference type="GO" id="GO:0005730">
    <property type="term" value="C:nucleolus"/>
    <property type="evidence" value="ECO:0007669"/>
    <property type="project" value="UniProtKB-SubCell"/>
</dbReference>
<proteinExistence type="inferred from homology"/>
<feature type="compositionally biased region" description="Basic and acidic residues" evidence="4">
    <location>
        <begin position="326"/>
        <end position="342"/>
    </location>
</feature>
<dbReference type="PROSITE" id="PS51366">
    <property type="entry name" value="MI"/>
    <property type="match status" value="1"/>
</dbReference>
<dbReference type="GO" id="GO:0042274">
    <property type="term" value="P:ribosomal small subunit biogenesis"/>
    <property type="evidence" value="ECO:0007669"/>
    <property type="project" value="TreeGrafter"/>
</dbReference>
<dbReference type="InterPro" id="IPR003891">
    <property type="entry name" value="Initiation_fac_eIF4g_MI"/>
</dbReference>
<protein>
    <submittedName>
        <fullName evidence="6">MA3 domain protein</fullName>
    </submittedName>
</protein>
<evidence type="ECO:0000256" key="2">
    <source>
        <dbReference type="ARBA" id="ARBA00006856"/>
    </source>
</evidence>
<evidence type="ECO:0000256" key="1">
    <source>
        <dbReference type="ARBA" id="ARBA00004604"/>
    </source>
</evidence>
<evidence type="ECO:0000313" key="6">
    <source>
        <dbReference type="EMBL" id="EAR96171.2"/>
    </source>
</evidence>
<dbReference type="Gene3D" id="1.25.40.180">
    <property type="match status" value="1"/>
</dbReference>
<gene>
    <name evidence="6" type="ORF">TTHERM_00129470</name>
</gene>
<feature type="compositionally biased region" description="Basic residues" evidence="4">
    <location>
        <begin position="45"/>
        <end position="59"/>
    </location>
</feature>
<dbReference type="InterPro" id="IPR050781">
    <property type="entry name" value="CWC22_splicing_factor"/>
</dbReference>
<feature type="domain" description="MI" evidence="5">
    <location>
        <begin position="743"/>
        <end position="859"/>
    </location>
</feature>
<keyword evidence="7" id="KW-1185">Reference proteome</keyword>
<dbReference type="PANTHER" id="PTHR18034:SF4">
    <property type="entry name" value="NUCLEOLAR MIF4G DOMAIN-CONTAINING PROTEIN 1"/>
    <property type="match status" value="1"/>
</dbReference>
<evidence type="ECO:0000313" key="7">
    <source>
        <dbReference type="Proteomes" id="UP000009168"/>
    </source>
</evidence>
<evidence type="ECO:0000256" key="4">
    <source>
        <dbReference type="SAM" id="MobiDB-lite"/>
    </source>
</evidence>
<comment type="subcellular location">
    <subcellularLocation>
        <location evidence="1">Nucleus</location>
        <location evidence="1">Nucleolus</location>
    </subcellularLocation>
</comment>
<sequence>MKFNKNAKQGKKQQVQNKETEEIEDTHHADMLKGVDQKFSVFNRKQNRKIKKMEKKQKKQTFFSSTKDQKKQIMMDKIQKEQEEQQIKRIQELNKKDFKSQQQTQEEKEELKRKKLEQIEKQRQEREKRQLEEKIKMDDEEIKYFEKLLGKKKGKTGEKRFSKELKLDGWEDDLFSFLDNISTTIKTDVKQYKPFFQEEGILEDAEVKELVEESNAPISLVNGPNKSLPEDDDDNPDQEGFTEESNNDIEEEDEELSDLEEDEMEEEEEDEEQDVEDDDEEQDVEEEDDDENMEDENGDDLEDDDEEEESYYDDIEDEDEDEYEYVEEKNEELKPEKKEIKSILKGSSANSVASKEKEQSQKGNQKDQNKNTKEEKKELSEIEKWKLEKQQKKEQGMTEEEKERQRILVEMEKKDFEKKNLIRKSIIQGYNRLSETNIDIIFKEILDNFQSNAKNLVTPILADIFMKTTIEPVKVMQHIMASNTVVVSAIHQIYDNEGFGPIMKSLLNLYQEIIQNKDALQSELEEDSIHEDSLFNKLRNITIVFSYFYIFDDVSIDFISGYLEHLLQNINQRTIEALLILVQHVGAKIRQDNPQILKNIIDNTKAKVDEYSNQLKAQGKQVPKKIEFVMLTLNDIRLNKKLKTDPVQRLNFFINWLKKNIIQKMKLTKRTFPVDFKFAFNSKRDTPRWYSYFETGAYRQDLNDKGEDGNEDFENRDSEFSHLTEETKRKLEQLAIKCRMTTDTRKRIFMLVMSSEDYVDAAQRILKLKVVKKSSQEVAVVVIQCCAQEKKFNPFYSHLTQKLIEINPKIKFSFQYALWDQFKTIERAEIRKINNLAKYAALLCSSKSLGITALKFFDLENLSEQTIIFLKIFLGNFFKKISQEDLDIQINKAIAREENFVFVEGFKEFLKNYYWKSILTSKEKDNDSLKDAVKYTVKKLKIQPKIDKLDD</sequence>
<dbReference type="GO" id="GO:0003723">
    <property type="term" value="F:RNA binding"/>
    <property type="evidence" value="ECO:0007669"/>
    <property type="project" value="InterPro"/>
</dbReference>
<dbReference type="Pfam" id="PF02847">
    <property type="entry name" value="MA3"/>
    <property type="match status" value="1"/>
</dbReference>
<dbReference type="SMART" id="SM00544">
    <property type="entry name" value="MA3"/>
    <property type="match status" value="1"/>
</dbReference>
<dbReference type="STRING" id="312017.I7LUW4"/>
<dbReference type="EMBL" id="GG662699">
    <property type="protein sequence ID" value="EAR96171.2"/>
    <property type="molecule type" value="Genomic_DNA"/>
</dbReference>
<feature type="compositionally biased region" description="Acidic residues" evidence="4">
    <location>
        <begin position="230"/>
        <end position="325"/>
    </location>
</feature>
<reference evidence="7" key="1">
    <citation type="journal article" date="2006" name="PLoS Biol.">
        <title>Macronuclear genome sequence of the ciliate Tetrahymena thermophila, a model eukaryote.</title>
        <authorList>
            <person name="Eisen J.A."/>
            <person name="Coyne R.S."/>
            <person name="Wu M."/>
            <person name="Wu D."/>
            <person name="Thiagarajan M."/>
            <person name="Wortman J.R."/>
            <person name="Badger J.H."/>
            <person name="Ren Q."/>
            <person name="Amedeo P."/>
            <person name="Jones K.M."/>
            <person name="Tallon L.J."/>
            <person name="Delcher A.L."/>
            <person name="Salzberg S.L."/>
            <person name="Silva J.C."/>
            <person name="Haas B.J."/>
            <person name="Majoros W.H."/>
            <person name="Farzad M."/>
            <person name="Carlton J.M."/>
            <person name="Smith R.K. Jr."/>
            <person name="Garg J."/>
            <person name="Pearlman R.E."/>
            <person name="Karrer K.M."/>
            <person name="Sun L."/>
            <person name="Manning G."/>
            <person name="Elde N.C."/>
            <person name="Turkewitz A.P."/>
            <person name="Asai D.J."/>
            <person name="Wilkes D.E."/>
            <person name="Wang Y."/>
            <person name="Cai H."/>
            <person name="Collins K."/>
            <person name="Stewart B.A."/>
            <person name="Lee S.R."/>
            <person name="Wilamowska K."/>
            <person name="Weinberg Z."/>
            <person name="Ruzzo W.L."/>
            <person name="Wloga D."/>
            <person name="Gaertig J."/>
            <person name="Frankel J."/>
            <person name="Tsao C.-C."/>
            <person name="Gorovsky M.A."/>
            <person name="Keeling P.J."/>
            <person name="Waller R.F."/>
            <person name="Patron N.J."/>
            <person name="Cherry J.M."/>
            <person name="Stover N.A."/>
            <person name="Krieger C.J."/>
            <person name="del Toro C."/>
            <person name="Ryder H.F."/>
            <person name="Williamson S.C."/>
            <person name="Barbeau R.A."/>
            <person name="Hamilton E.P."/>
            <person name="Orias E."/>
        </authorList>
    </citation>
    <scope>NUCLEOTIDE SEQUENCE [LARGE SCALE GENOMIC DNA]</scope>
    <source>
        <strain evidence="7">SB210</strain>
    </source>
</reference>
<feature type="compositionally biased region" description="Basic and acidic residues" evidence="4">
    <location>
        <begin position="354"/>
        <end position="379"/>
    </location>
</feature>
<dbReference type="InParanoid" id="I7LUW4"/>
<feature type="region of interest" description="Disordered" evidence="4">
    <location>
        <begin position="215"/>
        <end position="379"/>
    </location>
</feature>
<name>I7LUW4_TETTS</name>
<dbReference type="InterPro" id="IPR003890">
    <property type="entry name" value="MIF4G-like_typ-3"/>
</dbReference>
<feature type="region of interest" description="Disordered" evidence="4">
    <location>
        <begin position="1"/>
        <end position="133"/>
    </location>
</feature>
<dbReference type="eggNOG" id="KOG2141">
    <property type="taxonomic scope" value="Eukaryota"/>
</dbReference>
<dbReference type="GeneID" id="7846257"/>
<evidence type="ECO:0000259" key="5">
    <source>
        <dbReference type="PROSITE" id="PS51366"/>
    </source>
</evidence>
<keyword evidence="3" id="KW-0539">Nucleus</keyword>
<evidence type="ECO:0000256" key="3">
    <source>
        <dbReference type="ARBA" id="ARBA00023242"/>
    </source>
</evidence>
<dbReference type="AlphaFoldDB" id="I7LUW4"/>
<dbReference type="SMART" id="SM00543">
    <property type="entry name" value="MIF4G"/>
    <property type="match status" value="1"/>
</dbReference>
<dbReference type="PANTHER" id="PTHR18034">
    <property type="entry name" value="CELL CYCLE CONTROL PROTEIN CWF22-RELATED"/>
    <property type="match status" value="1"/>
</dbReference>
<dbReference type="OrthoDB" id="10260961at2759"/>
<dbReference type="SUPFAM" id="SSF48371">
    <property type="entry name" value="ARM repeat"/>
    <property type="match status" value="1"/>
</dbReference>
<organism evidence="6 7">
    <name type="scientific">Tetrahymena thermophila (strain SB210)</name>
    <dbReference type="NCBI Taxonomy" id="312017"/>
    <lineage>
        <taxon>Eukaryota</taxon>
        <taxon>Sar</taxon>
        <taxon>Alveolata</taxon>
        <taxon>Ciliophora</taxon>
        <taxon>Intramacronucleata</taxon>
        <taxon>Oligohymenophorea</taxon>
        <taxon>Hymenostomatida</taxon>
        <taxon>Tetrahymenina</taxon>
        <taxon>Tetrahymenidae</taxon>
        <taxon>Tetrahymena</taxon>
    </lineage>
</organism>
<accession>I7LUW4</accession>
<dbReference type="Proteomes" id="UP000009168">
    <property type="component" value="Unassembled WGS sequence"/>
</dbReference>
<dbReference type="RefSeq" id="XP_001016416.2">
    <property type="nucleotide sequence ID" value="XM_001016416.2"/>
</dbReference>
<feature type="compositionally biased region" description="Basic and acidic residues" evidence="4">
    <location>
        <begin position="67"/>
        <end position="133"/>
    </location>
</feature>
<comment type="similarity">
    <text evidence="2">Belongs to the CWC22 family.</text>
</comment>
<dbReference type="InterPro" id="IPR016024">
    <property type="entry name" value="ARM-type_fold"/>
</dbReference>
<feature type="compositionally biased region" description="Basic and acidic residues" evidence="4">
    <location>
        <begin position="25"/>
        <end position="36"/>
    </location>
</feature>
<dbReference type="KEGG" id="tet:TTHERM_00129470"/>